<gene>
    <name evidence="3" type="ORF">A2125_00385</name>
</gene>
<evidence type="ECO:0000313" key="4">
    <source>
        <dbReference type="Proteomes" id="UP000178812"/>
    </source>
</evidence>
<evidence type="ECO:0000259" key="2">
    <source>
        <dbReference type="Pfam" id="PF19077"/>
    </source>
</evidence>
<feature type="domain" description="Bacterial Ig-like" evidence="2">
    <location>
        <begin position="103"/>
        <end position="174"/>
    </location>
</feature>
<organism evidence="3 4">
    <name type="scientific">Candidatus Woesebacteria bacterium GWB1_43_5</name>
    <dbReference type="NCBI Taxonomy" id="1802474"/>
    <lineage>
        <taxon>Bacteria</taxon>
        <taxon>Candidatus Woeseibacteriota</taxon>
    </lineage>
</organism>
<dbReference type="Pfam" id="PF19077">
    <property type="entry name" value="Big_13"/>
    <property type="match status" value="1"/>
</dbReference>
<dbReference type="InterPro" id="IPR044016">
    <property type="entry name" value="Big_13"/>
</dbReference>
<protein>
    <recommendedName>
        <fullName evidence="2">Bacterial Ig-like domain-containing protein</fullName>
    </recommendedName>
</protein>
<dbReference type="Gene3D" id="2.60.40.1120">
    <property type="entry name" value="Carboxypeptidase-like, regulatory domain"/>
    <property type="match status" value="1"/>
</dbReference>
<dbReference type="InterPro" id="IPR014756">
    <property type="entry name" value="Ig_E-set"/>
</dbReference>
<dbReference type="EMBL" id="MGFM01000030">
    <property type="protein sequence ID" value="OGM05619.1"/>
    <property type="molecule type" value="Genomic_DNA"/>
</dbReference>
<dbReference type="AlphaFoldDB" id="A0A1F7WT02"/>
<dbReference type="Proteomes" id="UP000178812">
    <property type="component" value="Unassembled WGS sequence"/>
</dbReference>
<dbReference type="SUPFAM" id="SSF81296">
    <property type="entry name" value="E set domains"/>
    <property type="match status" value="1"/>
</dbReference>
<evidence type="ECO:0000313" key="3">
    <source>
        <dbReference type="EMBL" id="OGM05619.1"/>
    </source>
</evidence>
<sequence>MKLSGAIPSGDTADYTVDVTAGSTEASSASFSVQVTDASEGEDLVSCSGDTGVSIAESSSSSSSSTTTTITTTTSKAKTDSQPPKVSLSTNLVKPFKEVPFISGVASDDTGVVLVDYSLDGGGNWIPVTILTGTSVSFGFKPAVLDDGNYDIIARATDKVGNTTLSSQYTLIIDRLPPQVGMTVLSVGPQVFVPSTGGVLTTVAGLAQKITVSAIGGPTSLEVLAGEEKFNLEKNSESGLWSGVVKFASEGTYDLTTKSVDGAKNETIQKLAKVRVLAPGKVSYVGNAVNGAEVSVYIFEPTLGAFIFWDGVAYGQKNPQKTNETGDYSLYLPSGKYYMEARISAFVKLRSQIFTLSGASAINADFSAGILSTPFVFNEINVASTKGLSEVEAKSELIGKDFPFDTIDTGLTSLTTEGFKGENLKGKDIVSFVSTILPDTSSQIAILENLTDSINLVVVVPQESSSTVEIYKKRGHYNVDMLADPDGKLVEPLSLRFLPVHFFVGVDEKIKSVKYGVLSKGELEIRE</sequence>
<dbReference type="InterPro" id="IPR013783">
    <property type="entry name" value="Ig-like_fold"/>
</dbReference>
<dbReference type="Gene3D" id="2.60.40.10">
    <property type="entry name" value="Immunoglobulins"/>
    <property type="match status" value="1"/>
</dbReference>
<reference evidence="3 4" key="1">
    <citation type="journal article" date="2016" name="Nat. Commun.">
        <title>Thousands of microbial genomes shed light on interconnected biogeochemical processes in an aquifer system.</title>
        <authorList>
            <person name="Anantharaman K."/>
            <person name="Brown C.T."/>
            <person name="Hug L.A."/>
            <person name="Sharon I."/>
            <person name="Castelle C.J."/>
            <person name="Probst A.J."/>
            <person name="Thomas B.C."/>
            <person name="Singh A."/>
            <person name="Wilkins M.J."/>
            <person name="Karaoz U."/>
            <person name="Brodie E.L."/>
            <person name="Williams K.H."/>
            <person name="Hubbard S.S."/>
            <person name="Banfield J.F."/>
        </authorList>
    </citation>
    <scope>NUCLEOTIDE SEQUENCE [LARGE SCALE GENOMIC DNA]</scope>
</reference>
<feature type="region of interest" description="Disordered" evidence="1">
    <location>
        <begin position="43"/>
        <end position="87"/>
    </location>
</feature>
<accession>A0A1F7WT02</accession>
<proteinExistence type="predicted"/>
<comment type="caution">
    <text evidence="3">The sequence shown here is derived from an EMBL/GenBank/DDBJ whole genome shotgun (WGS) entry which is preliminary data.</text>
</comment>
<feature type="compositionally biased region" description="Low complexity" evidence="1">
    <location>
        <begin position="58"/>
        <end position="75"/>
    </location>
</feature>
<evidence type="ECO:0000256" key="1">
    <source>
        <dbReference type="SAM" id="MobiDB-lite"/>
    </source>
</evidence>
<name>A0A1F7WT02_9BACT</name>